<reference evidence="2" key="1">
    <citation type="journal article" date="2011" name="Science">
        <title>The plant cell wall-decomposing machinery underlies the functional diversity of forest fungi.</title>
        <authorList>
            <person name="Eastwood D.C."/>
            <person name="Floudas D."/>
            <person name="Binder M."/>
            <person name="Majcherczyk A."/>
            <person name="Schneider P."/>
            <person name="Aerts A."/>
            <person name="Asiegbu F.O."/>
            <person name="Baker S.E."/>
            <person name="Barry K."/>
            <person name="Bendiksby M."/>
            <person name="Blumentritt M."/>
            <person name="Coutinho P.M."/>
            <person name="Cullen D."/>
            <person name="de Vries R.P."/>
            <person name="Gathman A."/>
            <person name="Goodell B."/>
            <person name="Henrissat B."/>
            <person name="Ihrmark K."/>
            <person name="Kauserud H."/>
            <person name="Kohler A."/>
            <person name="LaButti K."/>
            <person name="Lapidus A."/>
            <person name="Lavin J.L."/>
            <person name="Lee Y.-H."/>
            <person name="Lindquist E."/>
            <person name="Lilly W."/>
            <person name="Lucas S."/>
            <person name="Morin E."/>
            <person name="Murat C."/>
            <person name="Oguiza J.A."/>
            <person name="Park J."/>
            <person name="Pisabarro A.G."/>
            <person name="Riley R."/>
            <person name="Rosling A."/>
            <person name="Salamov A."/>
            <person name="Schmidt O."/>
            <person name="Schmutz J."/>
            <person name="Skrede I."/>
            <person name="Stenlid J."/>
            <person name="Wiebenga A."/>
            <person name="Xie X."/>
            <person name="Kuees U."/>
            <person name="Hibbett D.S."/>
            <person name="Hoffmeister D."/>
            <person name="Hoegberg N."/>
            <person name="Martin F."/>
            <person name="Grigoriev I.V."/>
            <person name="Watkinson S.C."/>
        </authorList>
    </citation>
    <scope>NUCLEOTIDE SEQUENCE [LARGE SCALE GENOMIC DNA]</scope>
    <source>
        <strain evidence="2">strain S7.3</strain>
    </source>
</reference>
<organism evidence="2">
    <name type="scientific">Serpula lacrymans var. lacrymans (strain S7.3)</name>
    <name type="common">Dry rot fungus</name>
    <dbReference type="NCBI Taxonomy" id="936435"/>
    <lineage>
        <taxon>Eukaryota</taxon>
        <taxon>Fungi</taxon>
        <taxon>Dikarya</taxon>
        <taxon>Basidiomycota</taxon>
        <taxon>Agaricomycotina</taxon>
        <taxon>Agaricomycetes</taxon>
        <taxon>Agaricomycetidae</taxon>
        <taxon>Boletales</taxon>
        <taxon>Coniophorineae</taxon>
        <taxon>Serpulaceae</taxon>
        <taxon>Serpula</taxon>
    </lineage>
</organism>
<dbReference type="HOGENOM" id="CLU_2644865_0_0_1"/>
<name>F8Q369_SERL3</name>
<gene>
    <name evidence="1" type="ORF">SERLA73DRAFT_184420</name>
</gene>
<accession>F8Q369</accession>
<dbReference type="AlphaFoldDB" id="F8Q369"/>
<sequence length="77" mass="8738">VNKLRKTHTVRPSKPTHLIQYCISKGVPVTLLPRSYYHPILFSLCDRKRATKAVASSITSTQWDLTQARSQTPQCLT</sequence>
<evidence type="ECO:0000313" key="2">
    <source>
        <dbReference type="Proteomes" id="UP000008063"/>
    </source>
</evidence>
<proteinExistence type="predicted"/>
<keyword evidence="2" id="KW-1185">Reference proteome</keyword>
<dbReference type="Proteomes" id="UP000008063">
    <property type="component" value="Unassembled WGS sequence"/>
</dbReference>
<feature type="non-terminal residue" evidence="1">
    <location>
        <position position="1"/>
    </location>
</feature>
<protein>
    <submittedName>
        <fullName evidence="1">Uncharacterized protein</fullName>
    </submittedName>
</protein>
<dbReference type="EMBL" id="GL945482">
    <property type="protein sequence ID" value="EGN97630.1"/>
    <property type="molecule type" value="Genomic_DNA"/>
</dbReference>
<evidence type="ECO:0000313" key="1">
    <source>
        <dbReference type="EMBL" id="EGN97630.1"/>
    </source>
</evidence>
<dbReference type="InParanoid" id="F8Q369"/>